<dbReference type="EMBL" id="PVBT01000007">
    <property type="protein sequence ID" value="PRD50484.1"/>
    <property type="molecule type" value="Genomic_DNA"/>
</dbReference>
<protein>
    <submittedName>
        <fullName evidence="2">Uncharacterized protein</fullName>
    </submittedName>
</protein>
<organism evidence="2 3">
    <name type="scientific">Phyllobacterium myrsinacearum</name>
    <dbReference type="NCBI Taxonomy" id="28101"/>
    <lineage>
        <taxon>Bacteria</taxon>
        <taxon>Pseudomonadati</taxon>
        <taxon>Pseudomonadota</taxon>
        <taxon>Alphaproteobacteria</taxon>
        <taxon>Hyphomicrobiales</taxon>
        <taxon>Phyllobacteriaceae</taxon>
        <taxon>Phyllobacterium</taxon>
    </lineage>
</organism>
<reference evidence="2 3" key="1">
    <citation type="submission" date="2018-02" db="EMBL/GenBank/DDBJ databases">
        <title>The draft genome of Phyllobacterium myrsinacearum DSM5892.</title>
        <authorList>
            <person name="Li L."/>
            <person name="Liu L."/>
            <person name="Zhang X."/>
            <person name="Wang T."/>
        </authorList>
    </citation>
    <scope>NUCLEOTIDE SEQUENCE [LARGE SCALE GENOMIC DNA]</scope>
    <source>
        <strain evidence="2 3">DSM 5892</strain>
    </source>
</reference>
<sequence>MPQKTGWKWRAAAVVLAILTLIALLPLLSVVLTYAIANTLGCTVDENSVHPCLLGGLDIGDTLYTMGVLGWLMIPAAPLLLIAVLGWIGLGIVAIAGRMRRG</sequence>
<feature type="transmembrane region" description="Helical" evidence="1">
    <location>
        <begin position="12"/>
        <end position="37"/>
    </location>
</feature>
<gene>
    <name evidence="2" type="ORF">C5750_21250</name>
</gene>
<name>A0A2S9JCC4_9HYPH</name>
<keyword evidence="1" id="KW-0472">Membrane</keyword>
<accession>A0A2S9JCC4</accession>
<keyword evidence="1" id="KW-0812">Transmembrane</keyword>
<evidence type="ECO:0000256" key="1">
    <source>
        <dbReference type="SAM" id="Phobius"/>
    </source>
</evidence>
<evidence type="ECO:0000313" key="2">
    <source>
        <dbReference type="EMBL" id="PRD50484.1"/>
    </source>
</evidence>
<dbReference type="RefSeq" id="WP_105736484.1">
    <property type="nucleotide sequence ID" value="NZ_PVBT01000007.1"/>
</dbReference>
<feature type="transmembrane region" description="Helical" evidence="1">
    <location>
        <begin position="71"/>
        <end position="96"/>
    </location>
</feature>
<evidence type="ECO:0000313" key="3">
    <source>
        <dbReference type="Proteomes" id="UP000238563"/>
    </source>
</evidence>
<dbReference type="OrthoDB" id="5948392at2"/>
<keyword evidence="3" id="KW-1185">Reference proteome</keyword>
<keyword evidence="1" id="KW-1133">Transmembrane helix</keyword>
<comment type="caution">
    <text evidence="2">The sequence shown here is derived from an EMBL/GenBank/DDBJ whole genome shotgun (WGS) entry which is preliminary data.</text>
</comment>
<dbReference type="Proteomes" id="UP000238563">
    <property type="component" value="Unassembled WGS sequence"/>
</dbReference>
<proteinExistence type="predicted"/>
<dbReference type="AlphaFoldDB" id="A0A2S9JCC4"/>